<dbReference type="AlphaFoldDB" id="A0AAV1N876"/>
<protein>
    <submittedName>
        <fullName evidence="2">Uncharacterized protein</fullName>
    </submittedName>
</protein>
<comment type="caution">
    <text evidence="2">The sequence shown here is derived from an EMBL/GenBank/DDBJ whole genome shotgun (WGS) entry which is preliminary data.</text>
</comment>
<sequence length="96" mass="11071">MQQYQKQLQRQNSRPRSSRVRADVKASETNFDDVASQLSIKDPKSNKLPVLSRSDLTQDPVSFGAYDITCVWQCNALTKNFKHYNDMYGKVCEHQS</sequence>
<name>A0AAV1N876_SCOSC</name>
<evidence type="ECO:0000313" key="3">
    <source>
        <dbReference type="Proteomes" id="UP001314229"/>
    </source>
</evidence>
<organism evidence="2 3">
    <name type="scientific">Scomber scombrus</name>
    <name type="common">Atlantic mackerel</name>
    <name type="synonym">Scomber vernalis</name>
    <dbReference type="NCBI Taxonomy" id="13677"/>
    <lineage>
        <taxon>Eukaryota</taxon>
        <taxon>Metazoa</taxon>
        <taxon>Chordata</taxon>
        <taxon>Craniata</taxon>
        <taxon>Vertebrata</taxon>
        <taxon>Euteleostomi</taxon>
        <taxon>Actinopterygii</taxon>
        <taxon>Neopterygii</taxon>
        <taxon>Teleostei</taxon>
        <taxon>Neoteleostei</taxon>
        <taxon>Acanthomorphata</taxon>
        <taxon>Pelagiaria</taxon>
        <taxon>Scombriformes</taxon>
        <taxon>Scombridae</taxon>
        <taxon>Scomber</taxon>
    </lineage>
</organism>
<gene>
    <name evidence="2" type="ORF">FSCOSCO3_A016863</name>
</gene>
<feature type="region of interest" description="Disordered" evidence="1">
    <location>
        <begin position="1"/>
        <end position="26"/>
    </location>
</feature>
<reference evidence="2 3" key="1">
    <citation type="submission" date="2024-01" db="EMBL/GenBank/DDBJ databases">
        <authorList>
            <person name="Alioto T."/>
            <person name="Alioto T."/>
            <person name="Gomez Garrido J."/>
        </authorList>
    </citation>
    <scope>NUCLEOTIDE SEQUENCE [LARGE SCALE GENOMIC DNA]</scope>
</reference>
<feature type="compositionally biased region" description="Polar residues" evidence="1">
    <location>
        <begin position="1"/>
        <end position="15"/>
    </location>
</feature>
<evidence type="ECO:0000313" key="2">
    <source>
        <dbReference type="EMBL" id="CAK6954812.1"/>
    </source>
</evidence>
<keyword evidence="3" id="KW-1185">Reference proteome</keyword>
<dbReference type="EMBL" id="CAWUFR010000019">
    <property type="protein sequence ID" value="CAK6954812.1"/>
    <property type="molecule type" value="Genomic_DNA"/>
</dbReference>
<evidence type="ECO:0000256" key="1">
    <source>
        <dbReference type="SAM" id="MobiDB-lite"/>
    </source>
</evidence>
<dbReference type="Proteomes" id="UP001314229">
    <property type="component" value="Unassembled WGS sequence"/>
</dbReference>
<proteinExistence type="predicted"/>
<accession>A0AAV1N876</accession>